<dbReference type="GO" id="GO:0000139">
    <property type="term" value="C:Golgi membrane"/>
    <property type="evidence" value="ECO:0007669"/>
    <property type="project" value="InterPro"/>
</dbReference>
<comment type="similarity">
    <text evidence="2">Belongs to the nucleotide-sugar transporter family. SLC35A subfamily.</text>
</comment>
<dbReference type="EMBL" id="JYDW01000023">
    <property type="protein sequence ID" value="KRZ60976.1"/>
    <property type="molecule type" value="Genomic_DNA"/>
</dbReference>
<evidence type="ECO:0000256" key="4">
    <source>
        <dbReference type="ARBA" id="ARBA00022692"/>
    </source>
</evidence>
<feature type="transmembrane region" description="Helical" evidence="8">
    <location>
        <begin position="158"/>
        <end position="176"/>
    </location>
</feature>
<dbReference type="NCBIfam" id="TIGR00803">
    <property type="entry name" value="nst"/>
    <property type="match status" value="1"/>
</dbReference>
<dbReference type="SMART" id="SM00160">
    <property type="entry name" value="RanBD"/>
    <property type="match status" value="1"/>
</dbReference>
<dbReference type="Pfam" id="PF04142">
    <property type="entry name" value="Nuc_sug_transp"/>
    <property type="match status" value="1"/>
</dbReference>
<evidence type="ECO:0000256" key="5">
    <source>
        <dbReference type="ARBA" id="ARBA00022989"/>
    </source>
</evidence>
<dbReference type="Pfam" id="PF00638">
    <property type="entry name" value="Ran_BP1"/>
    <property type="match status" value="1"/>
</dbReference>
<dbReference type="InterPro" id="IPR000156">
    <property type="entry name" value="Ran_bind_dom"/>
</dbReference>
<keyword evidence="3" id="KW-0813">Transport</keyword>
<keyword evidence="11" id="KW-1185">Reference proteome</keyword>
<dbReference type="InterPro" id="IPR026776">
    <property type="entry name" value="UPF0729_C18orf32-like"/>
</dbReference>
<evidence type="ECO:0000256" key="6">
    <source>
        <dbReference type="ARBA" id="ARBA00023136"/>
    </source>
</evidence>
<dbReference type="InterPro" id="IPR007271">
    <property type="entry name" value="Nuc_sug_transpt"/>
</dbReference>
<keyword evidence="3" id="KW-0762">Sugar transport</keyword>
<evidence type="ECO:0000259" key="9">
    <source>
        <dbReference type="PROSITE" id="PS50196"/>
    </source>
</evidence>
<feature type="transmembrane region" description="Helical" evidence="8">
    <location>
        <begin position="221"/>
        <end position="241"/>
    </location>
</feature>
<evidence type="ECO:0000256" key="1">
    <source>
        <dbReference type="ARBA" id="ARBA00004141"/>
    </source>
</evidence>
<proteinExistence type="inferred from homology"/>
<evidence type="ECO:0000256" key="7">
    <source>
        <dbReference type="SAM" id="MobiDB-lite"/>
    </source>
</evidence>
<dbReference type="GO" id="GO:0015165">
    <property type="term" value="F:pyrimidine nucleotide-sugar transmembrane transporter activity"/>
    <property type="evidence" value="ECO:0007669"/>
    <property type="project" value="InterPro"/>
</dbReference>
<dbReference type="OrthoDB" id="408493at2759"/>
<feature type="transmembrane region" description="Helical" evidence="8">
    <location>
        <begin position="353"/>
        <end position="373"/>
    </location>
</feature>
<evidence type="ECO:0000313" key="11">
    <source>
        <dbReference type="Proteomes" id="UP000054721"/>
    </source>
</evidence>
<evidence type="ECO:0000256" key="2">
    <source>
        <dbReference type="ARBA" id="ARBA00009976"/>
    </source>
</evidence>
<dbReference type="AlphaFoldDB" id="A0A0V1LNC2"/>
<dbReference type="PANTHER" id="PTHR10231">
    <property type="entry name" value="NUCLEOTIDE-SUGAR TRANSMEMBRANE TRANSPORTER"/>
    <property type="match status" value="1"/>
</dbReference>
<reference evidence="10 11" key="1">
    <citation type="submission" date="2015-05" db="EMBL/GenBank/DDBJ databases">
        <title>Evolution of Trichinella species and genotypes.</title>
        <authorList>
            <person name="Korhonen P.K."/>
            <person name="Edoardo P."/>
            <person name="Giuseppe L.R."/>
            <person name="Gasser R.B."/>
        </authorList>
    </citation>
    <scope>NUCLEOTIDE SEQUENCE [LARGE SCALE GENOMIC DNA]</scope>
    <source>
        <strain evidence="10">ISS10</strain>
    </source>
</reference>
<keyword evidence="4 8" id="KW-0812">Transmembrane</keyword>
<comment type="subcellular location">
    <subcellularLocation>
        <location evidence="1">Membrane</location>
        <topology evidence="1">Multi-pass membrane protein</topology>
    </subcellularLocation>
</comment>
<evidence type="ECO:0000256" key="3">
    <source>
        <dbReference type="ARBA" id="ARBA00022597"/>
    </source>
</evidence>
<dbReference type="PROSITE" id="PS50196">
    <property type="entry name" value="RANBD1"/>
    <property type="match status" value="1"/>
</dbReference>
<feature type="transmembrane region" description="Helical" evidence="8">
    <location>
        <begin position="117"/>
        <end position="138"/>
    </location>
</feature>
<dbReference type="Pfam" id="PF14975">
    <property type="entry name" value="DUF4512"/>
    <property type="match status" value="1"/>
</dbReference>
<dbReference type="InterPro" id="IPR037185">
    <property type="entry name" value="EmrE-like"/>
</dbReference>
<keyword evidence="5 8" id="KW-1133">Transmembrane helix</keyword>
<feature type="transmembrane region" description="Helical" evidence="8">
    <location>
        <begin position="380"/>
        <end position="400"/>
    </location>
</feature>
<keyword evidence="6 8" id="KW-0472">Membrane</keyword>
<evidence type="ECO:0000313" key="10">
    <source>
        <dbReference type="EMBL" id="KRZ60976.1"/>
    </source>
</evidence>
<feature type="transmembrane region" description="Helical" evidence="8">
    <location>
        <begin position="248"/>
        <end position="266"/>
    </location>
</feature>
<accession>A0A0V1LNC2</accession>
<dbReference type="Gene3D" id="1.10.3730.20">
    <property type="match status" value="1"/>
</dbReference>
<dbReference type="SUPFAM" id="SSF50729">
    <property type="entry name" value="PH domain-like"/>
    <property type="match status" value="1"/>
</dbReference>
<gene>
    <name evidence="10" type="primary">Slc35a3</name>
    <name evidence="10" type="ORF">T02_13842</name>
</gene>
<dbReference type="InterPro" id="IPR011993">
    <property type="entry name" value="PH-like_dom_sf"/>
</dbReference>
<feature type="region of interest" description="Disordered" evidence="7">
    <location>
        <begin position="786"/>
        <end position="824"/>
    </location>
</feature>
<feature type="domain" description="RanBD1" evidence="9">
    <location>
        <begin position="656"/>
        <end position="722"/>
    </location>
</feature>
<feature type="compositionally biased region" description="Basic and acidic residues" evidence="7">
    <location>
        <begin position="786"/>
        <end position="810"/>
    </location>
</feature>
<name>A0A0V1LNC2_9BILA</name>
<dbReference type="Gene3D" id="2.30.29.30">
    <property type="entry name" value="Pleckstrin-homology domain (PH domain)/Phosphotyrosine-binding domain (PTB)"/>
    <property type="match status" value="1"/>
</dbReference>
<organism evidence="10 11">
    <name type="scientific">Trichinella nativa</name>
    <dbReference type="NCBI Taxonomy" id="6335"/>
    <lineage>
        <taxon>Eukaryota</taxon>
        <taxon>Metazoa</taxon>
        <taxon>Ecdysozoa</taxon>
        <taxon>Nematoda</taxon>
        <taxon>Enoplea</taxon>
        <taxon>Dorylaimia</taxon>
        <taxon>Trichinellida</taxon>
        <taxon>Trichinellidae</taxon>
        <taxon>Trichinella</taxon>
    </lineage>
</organism>
<comment type="caution">
    <text evidence="10">The sequence shown here is derived from an EMBL/GenBank/DDBJ whole genome shotgun (WGS) entry which is preliminary data.</text>
</comment>
<sequence>MVCIPCILVPFFLWLYIKFIQPFIWRYVPEKWRTSVDYWLYPTCKVRDLPADDEETTGKTKESEERYFAVDERSHFTEKLYNFRKYRLQIKRLAPNKRILQMHSSKKQNSISWHSKCISLGVLVFTTSSVVLLLRYSRTMNVTDGRYLSSTAVALSEVLKVVISLVMIFHEAGYSVSEMQTQLRTEMIVKRYEMLKMLVPALLYIAQNNLLFLALSNLDAATYQITYQSKILTTAILSVLMLGKRLDLLKWLSLFALMCGVAIIQIPANSTVDQQFTHDWSSKVIGLSAVIIACFTSGFSGVYLELILKTTNTSLWMRNFQLALFSVFSGFGAVFVNDLSAVLENGFFQGYNIFTWLVILLQAFGGLVIGMVVKYMDNIVKVFASSISIVLSGFLSYFLLADFQPTVYDFFNWSHPRHCSNVHVLLILHMSEKRSTFAEAVIIVTKGNLILFSFLNSCKKVLPNVISNEAVNCCFIRRRKCCAENPVSQRYVDVNGTNMRTKITRKKDVSKKSMSGAKGESAEGIACLLRPSKLSTVVEKIQSKNVDCDFGSESKPPLKRPAEDASSTDVLVHVDLGKVFDHEPTSKKFAPSDKDSSSSDFVFGKNIEERVDLTQSSILSEETTSECKSDSLGYQLSSKEEYSVDSSLYEDSLNATLIQMQCKLYTFDADKCSWHNKGHCNFKIEEFFQDNSSKALTRIVLRMLGSKRLCINSRLWDGMSFRILDRKKLQFSATDLVNPQHIQTCLIVGNELQIASAAKIIEMKLKELALEASCCSDNEKINSEKQDCTEKLNEKRTTENVEKNSLREQNIDDNDKELNKEVKI</sequence>
<feature type="transmembrane region" description="Helical" evidence="8">
    <location>
        <begin position="286"/>
        <end position="308"/>
    </location>
</feature>
<feature type="transmembrane region" description="Helical" evidence="8">
    <location>
        <begin position="320"/>
        <end position="341"/>
    </location>
</feature>
<evidence type="ECO:0000256" key="8">
    <source>
        <dbReference type="SAM" id="Phobius"/>
    </source>
</evidence>
<dbReference type="SUPFAM" id="SSF103481">
    <property type="entry name" value="Multidrug resistance efflux transporter EmrE"/>
    <property type="match status" value="1"/>
</dbReference>
<dbReference type="Proteomes" id="UP000054721">
    <property type="component" value="Unassembled WGS sequence"/>
</dbReference>
<protein>
    <submittedName>
        <fullName evidence="10">UDP-N-acetylglucosamine transporter</fullName>
    </submittedName>
</protein>